<keyword evidence="1" id="KW-0472">Membrane</keyword>
<feature type="transmembrane region" description="Helical" evidence="1">
    <location>
        <begin position="107"/>
        <end position="129"/>
    </location>
</feature>
<gene>
    <name evidence="2" type="ORF">ET464_02450</name>
</gene>
<organism evidence="2 3">
    <name type="scientific">Paenibacillus protaetiae</name>
    <dbReference type="NCBI Taxonomy" id="2509456"/>
    <lineage>
        <taxon>Bacteria</taxon>
        <taxon>Bacillati</taxon>
        <taxon>Bacillota</taxon>
        <taxon>Bacilli</taxon>
        <taxon>Bacillales</taxon>
        <taxon>Paenibacillaceae</taxon>
        <taxon>Paenibacillus</taxon>
    </lineage>
</organism>
<evidence type="ECO:0000313" key="2">
    <source>
        <dbReference type="EMBL" id="QAY65411.1"/>
    </source>
</evidence>
<dbReference type="Pfam" id="PF11877">
    <property type="entry name" value="DUF3397"/>
    <property type="match status" value="1"/>
</dbReference>
<evidence type="ECO:0000313" key="3">
    <source>
        <dbReference type="Proteomes" id="UP000293568"/>
    </source>
</evidence>
<feature type="transmembrane region" description="Helical" evidence="1">
    <location>
        <begin position="66"/>
        <end position="87"/>
    </location>
</feature>
<accession>A0A4V0YEU3</accession>
<keyword evidence="3" id="KW-1185">Reference proteome</keyword>
<name>A0A4V0YEU3_9BACL</name>
<keyword evidence="1" id="KW-0812">Transmembrane</keyword>
<evidence type="ECO:0000256" key="1">
    <source>
        <dbReference type="SAM" id="Phobius"/>
    </source>
</evidence>
<dbReference type="OrthoDB" id="2661791at2"/>
<feature type="transmembrane region" description="Helical" evidence="1">
    <location>
        <begin position="12"/>
        <end position="33"/>
    </location>
</feature>
<dbReference type="AlphaFoldDB" id="A0A4V0YEU3"/>
<reference evidence="2 3" key="1">
    <citation type="submission" date="2019-01" db="EMBL/GenBank/DDBJ databases">
        <title>Genome sequencing of strain FW100M-2.</title>
        <authorList>
            <person name="Heo J."/>
            <person name="Kim S.-J."/>
            <person name="Kim J.-S."/>
            <person name="Hong S.-B."/>
            <person name="Kwon S.-W."/>
        </authorList>
    </citation>
    <scope>NUCLEOTIDE SEQUENCE [LARGE SCALE GENOMIC DNA]</scope>
    <source>
        <strain evidence="2 3">FW100M-2</strain>
    </source>
</reference>
<proteinExistence type="predicted"/>
<feature type="transmembrane region" description="Helical" evidence="1">
    <location>
        <begin position="40"/>
        <end position="60"/>
    </location>
</feature>
<dbReference type="KEGG" id="pprt:ET464_02450"/>
<dbReference type="Proteomes" id="UP000293568">
    <property type="component" value="Chromosome"/>
</dbReference>
<dbReference type="EMBL" id="CP035492">
    <property type="protein sequence ID" value="QAY65411.1"/>
    <property type="molecule type" value="Genomic_DNA"/>
</dbReference>
<dbReference type="InterPro" id="IPR024515">
    <property type="entry name" value="DUF3397"/>
</dbReference>
<keyword evidence="1" id="KW-1133">Transmembrane helix</keyword>
<protein>
    <submittedName>
        <fullName evidence="2">DUF3397 domain-containing protein</fullName>
    </submittedName>
</protein>
<sequence length="132" mass="14939">MQMLLDGLKSLYAYLAVIPVIPFLLIYFGYQFITEDRKKAFRLAMDVTTVFLIGCVAMLLNKLFDGSFGIYTILLIMLLGGGLLGNVQFRKKGAVDVKKVFRAIWRLSFFMMSVLYVLLMVIAASKAIFFQA</sequence>